<accession>A0A7Y0G9V3</accession>
<organism evidence="2 3">
    <name type="scientific">Novosphingobium olei</name>
    <dbReference type="NCBI Taxonomy" id="2728851"/>
    <lineage>
        <taxon>Bacteria</taxon>
        <taxon>Pseudomonadati</taxon>
        <taxon>Pseudomonadota</taxon>
        <taxon>Alphaproteobacteria</taxon>
        <taxon>Sphingomonadales</taxon>
        <taxon>Sphingomonadaceae</taxon>
        <taxon>Novosphingobium</taxon>
    </lineage>
</organism>
<dbReference type="EMBL" id="JABBGM010000002">
    <property type="protein sequence ID" value="NML93428.1"/>
    <property type="molecule type" value="Genomic_DNA"/>
</dbReference>
<proteinExistence type="predicted"/>
<keyword evidence="1" id="KW-0732">Signal</keyword>
<comment type="caution">
    <text evidence="2">The sequence shown here is derived from an EMBL/GenBank/DDBJ whole genome shotgun (WGS) entry which is preliminary data.</text>
</comment>
<evidence type="ECO:0000256" key="1">
    <source>
        <dbReference type="SAM" id="SignalP"/>
    </source>
</evidence>
<gene>
    <name evidence="2" type="ORF">HHL27_07055</name>
</gene>
<feature type="signal peptide" evidence="1">
    <location>
        <begin position="1"/>
        <end position="24"/>
    </location>
</feature>
<keyword evidence="3" id="KW-1185">Reference proteome</keyword>
<dbReference type="AlphaFoldDB" id="A0A7Y0G9V3"/>
<name>A0A7Y0G9V3_9SPHN</name>
<evidence type="ECO:0000313" key="2">
    <source>
        <dbReference type="EMBL" id="NML93428.1"/>
    </source>
</evidence>
<feature type="chain" id="PRO_5030847110" description="UrcA family protein" evidence="1">
    <location>
        <begin position="25"/>
        <end position="156"/>
    </location>
</feature>
<sequence length="156" mass="16035">MKAAASITLVSVTAGIAVATPASAAEPVVHERVIEHASGAVPTTWVGTPVVTARQVGSPGAAGRPASLRCIWRVDLEIVRTARMTSGTSLNSTVRSANVFQTVRPGWCASERSAFAGKAAARDGALQARLRDHATQDTKAVMAQADAMVRATSATG</sequence>
<reference evidence="2 3" key="1">
    <citation type="submission" date="2020-04" db="EMBL/GenBank/DDBJ databases">
        <title>Novosphingobium sp. TW-4 isolated from soil.</title>
        <authorList>
            <person name="Dahal R.H."/>
            <person name="Chaudhary D.K."/>
        </authorList>
    </citation>
    <scope>NUCLEOTIDE SEQUENCE [LARGE SCALE GENOMIC DNA]</scope>
    <source>
        <strain evidence="2 3">TW-4</strain>
    </source>
</reference>
<evidence type="ECO:0008006" key="4">
    <source>
        <dbReference type="Google" id="ProtNLM"/>
    </source>
</evidence>
<dbReference type="Proteomes" id="UP000583556">
    <property type="component" value="Unassembled WGS sequence"/>
</dbReference>
<dbReference type="RefSeq" id="WP_169492654.1">
    <property type="nucleotide sequence ID" value="NZ_JABBGM010000002.1"/>
</dbReference>
<protein>
    <recommendedName>
        <fullName evidence="4">UrcA family protein</fullName>
    </recommendedName>
</protein>
<evidence type="ECO:0000313" key="3">
    <source>
        <dbReference type="Proteomes" id="UP000583556"/>
    </source>
</evidence>